<organism evidence="1">
    <name type="scientific">Arundo donax</name>
    <name type="common">Giant reed</name>
    <name type="synonym">Donax arundinaceus</name>
    <dbReference type="NCBI Taxonomy" id="35708"/>
    <lineage>
        <taxon>Eukaryota</taxon>
        <taxon>Viridiplantae</taxon>
        <taxon>Streptophyta</taxon>
        <taxon>Embryophyta</taxon>
        <taxon>Tracheophyta</taxon>
        <taxon>Spermatophyta</taxon>
        <taxon>Magnoliopsida</taxon>
        <taxon>Liliopsida</taxon>
        <taxon>Poales</taxon>
        <taxon>Poaceae</taxon>
        <taxon>PACMAD clade</taxon>
        <taxon>Arundinoideae</taxon>
        <taxon>Arundineae</taxon>
        <taxon>Arundo</taxon>
    </lineage>
</organism>
<reference evidence="1" key="2">
    <citation type="journal article" date="2015" name="Data Brief">
        <title>Shoot transcriptome of the giant reed, Arundo donax.</title>
        <authorList>
            <person name="Barrero R.A."/>
            <person name="Guerrero F.D."/>
            <person name="Moolhuijzen P."/>
            <person name="Goolsby J.A."/>
            <person name="Tidwell J."/>
            <person name="Bellgard S.E."/>
            <person name="Bellgard M.I."/>
        </authorList>
    </citation>
    <scope>NUCLEOTIDE SEQUENCE</scope>
    <source>
        <tissue evidence="1">Shoot tissue taken approximately 20 cm above the soil surface</tissue>
    </source>
</reference>
<protein>
    <submittedName>
        <fullName evidence="1">Uncharacterized protein</fullName>
    </submittedName>
</protein>
<accession>A0A0A9AZK9</accession>
<evidence type="ECO:0000313" key="1">
    <source>
        <dbReference type="EMBL" id="JAD52512.1"/>
    </source>
</evidence>
<name>A0A0A9AZK9_ARUDO</name>
<reference evidence="1" key="1">
    <citation type="submission" date="2014-09" db="EMBL/GenBank/DDBJ databases">
        <authorList>
            <person name="Magalhaes I.L.F."/>
            <person name="Oliveira U."/>
            <person name="Santos F.R."/>
            <person name="Vidigal T.H.D.A."/>
            <person name="Brescovit A.D."/>
            <person name="Santos A.J."/>
        </authorList>
    </citation>
    <scope>NUCLEOTIDE SEQUENCE</scope>
    <source>
        <tissue evidence="1">Shoot tissue taken approximately 20 cm above the soil surface</tissue>
    </source>
</reference>
<dbReference type="EMBL" id="GBRH01245383">
    <property type="protein sequence ID" value="JAD52512.1"/>
    <property type="molecule type" value="Transcribed_RNA"/>
</dbReference>
<proteinExistence type="predicted"/>
<dbReference type="AlphaFoldDB" id="A0A0A9AZK9"/>
<sequence length="37" mass="3900">MESCPLAILGKPIIKSILISSHFHVGIDKGLSRPAGL</sequence>